<keyword evidence="3" id="KW-1185">Reference proteome</keyword>
<organism evidence="2 3">
    <name type="scientific">Seminavis robusta</name>
    <dbReference type="NCBI Taxonomy" id="568900"/>
    <lineage>
        <taxon>Eukaryota</taxon>
        <taxon>Sar</taxon>
        <taxon>Stramenopiles</taxon>
        <taxon>Ochrophyta</taxon>
        <taxon>Bacillariophyta</taxon>
        <taxon>Bacillariophyceae</taxon>
        <taxon>Bacillariophycidae</taxon>
        <taxon>Naviculales</taxon>
        <taxon>Naviculaceae</taxon>
        <taxon>Seminavis</taxon>
    </lineage>
</organism>
<name>A0A9N8DLA6_9STRA</name>
<sequence>MTAQWKKSPHQLALLSTVEGKLNPSWPTAKPWLIFSTVCGSSTEISGIVQEDEEEGTNNGTNNEADEDVVEEDLEAEVEFIGSRLDRSVNLQDSDTSSDYSAAVGFSQEPFAVASIVPVVPARNSRRIALRRSQRQRK</sequence>
<feature type="region of interest" description="Disordered" evidence="1">
    <location>
        <begin position="45"/>
        <end position="67"/>
    </location>
</feature>
<reference evidence="2" key="1">
    <citation type="submission" date="2020-06" db="EMBL/GenBank/DDBJ databases">
        <authorList>
            <consortium name="Plant Systems Biology data submission"/>
        </authorList>
    </citation>
    <scope>NUCLEOTIDE SEQUENCE</scope>
    <source>
        <strain evidence="2">D6</strain>
    </source>
</reference>
<protein>
    <submittedName>
        <fullName evidence="2">Uncharacterized protein</fullName>
    </submittedName>
</protein>
<comment type="caution">
    <text evidence="2">The sequence shown here is derived from an EMBL/GenBank/DDBJ whole genome shotgun (WGS) entry which is preliminary data.</text>
</comment>
<accession>A0A9N8DLA6</accession>
<dbReference type="Proteomes" id="UP001153069">
    <property type="component" value="Unassembled WGS sequence"/>
</dbReference>
<evidence type="ECO:0000313" key="3">
    <source>
        <dbReference type="Proteomes" id="UP001153069"/>
    </source>
</evidence>
<gene>
    <name evidence="2" type="ORF">SEMRO_220_G090800.1</name>
</gene>
<dbReference type="AlphaFoldDB" id="A0A9N8DLA6"/>
<evidence type="ECO:0000313" key="2">
    <source>
        <dbReference type="EMBL" id="CAB9505157.1"/>
    </source>
</evidence>
<dbReference type="EMBL" id="CAICTM010000219">
    <property type="protein sequence ID" value="CAB9505157.1"/>
    <property type="molecule type" value="Genomic_DNA"/>
</dbReference>
<proteinExistence type="predicted"/>
<evidence type="ECO:0000256" key="1">
    <source>
        <dbReference type="SAM" id="MobiDB-lite"/>
    </source>
</evidence>